<organism evidence="1 2">
    <name type="scientific">Azospirillum argentinense</name>
    <dbReference type="NCBI Taxonomy" id="2970906"/>
    <lineage>
        <taxon>Bacteria</taxon>
        <taxon>Pseudomonadati</taxon>
        <taxon>Pseudomonadota</taxon>
        <taxon>Alphaproteobacteria</taxon>
        <taxon>Rhodospirillales</taxon>
        <taxon>Azospirillaceae</taxon>
        <taxon>Azospirillum</taxon>
    </lineage>
</organism>
<sequence length="64" mass="7231">MEPYAIKFFADDHAVISVSTKHDAYSLFGAFQAELQVSVVESSRSVAEVARDIEHHIEHRNTRS</sequence>
<name>A0A060DHM3_9PROT</name>
<gene>
    <name evidence="1" type="ORF">ABAZ39_09720</name>
</gene>
<dbReference type="Proteomes" id="UP000027186">
    <property type="component" value="Chromosome"/>
</dbReference>
<dbReference type="AlphaFoldDB" id="A0A060DHM3"/>
<dbReference type="KEGG" id="abq:ABAZ39_09720"/>
<reference evidence="1 2" key="1">
    <citation type="journal article" date="2014" name="Genome Announc.">
        <title>Complete Genome Sequence of the Model Rhizosphere Strain Azospirillum brasilense Az39, Successfully Applied in Agriculture.</title>
        <authorList>
            <person name="Rivera D."/>
            <person name="Revale S."/>
            <person name="Molina R."/>
            <person name="Gualpa J."/>
            <person name="Puente M."/>
            <person name="Maroniche G."/>
            <person name="Paris G."/>
            <person name="Baker D."/>
            <person name="Clavijo B."/>
            <person name="McLay K."/>
            <person name="Spaepen S."/>
            <person name="Perticari A."/>
            <person name="Vazquez M."/>
            <person name="Wisniewski-Dye F."/>
            <person name="Watkins C."/>
            <person name="Martinez-Abarca F."/>
            <person name="Vanderleyden J."/>
            <person name="Cassan F."/>
        </authorList>
    </citation>
    <scope>NUCLEOTIDE SEQUENCE [LARGE SCALE GENOMIC DNA]</scope>
    <source>
        <strain evidence="1 2">Az39</strain>
    </source>
</reference>
<evidence type="ECO:0000313" key="1">
    <source>
        <dbReference type="EMBL" id="AIB12270.1"/>
    </source>
</evidence>
<protein>
    <submittedName>
        <fullName evidence="1">Uncharacterized protein</fullName>
    </submittedName>
</protein>
<accession>A0A060DHM3</accession>
<evidence type="ECO:0000313" key="2">
    <source>
        <dbReference type="Proteomes" id="UP000027186"/>
    </source>
</evidence>
<dbReference type="EMBL" id="CP007793">
    <property type="protein sequence ID" value="AIB12270.1"/>
    <property type="molecule type" value="Genomic_DNA"/>
</dbReference>
<proteinExistence type="predicted"/>